<protein>
    <recommendedName>
        <fullName evidence="2 7">Aminomethyltransferase</fullName>
        <ecNumber evidence="2 7">2.1.2.10</ecNumber>
    </recommendedName>
    <alternativeName>
        <fullName evidence="5 7">Glycine cleavage system T protein</fullName>
    </alternativeName>
</protein>
<comment type="similarity">
    <text evidence="1 7">Belongs to the GcvT family.</text>
</comment>
<evidence type="ECO:0000259" key="10">
    <source>
        <dbReference type="Pfam" id="PF08669"/>
    </source>
</evidence>
<evidence type="ECO:0000256" key="4">
    <source>
        <dbReference type="ARBA" id="ARBA00022679"/>
    </source>
</evidence>
<name>A0A8J6HSB7_9FIRM</name>
<gene>
    <name evidence="7 11" type="primary">gcvT</name>
    <name evidence="11" type="ORF">G5B42_06725</name>
</gene>
<dbReference type="Gene3D" id="3.30.70.1400">
    <property type="entry name" value="Aminomethyltransferase beta-barrel domains"/>
    <property type="match status" value="1"/>
</dbReference>
<dbReference type="HAMAP" id="MF_00259">
    <property type="entry name" value="GcvT"/>
    <property type="match status" value="1"/>
</dbReference>
<dbReference type="EMBL" id="JAAKDE010000012">
    <property type="protein sequence ID" value="MBA2133236.1"/>
    <property type="molecule type" value="Genomic_DNA"/>
</dbReference>
<dbReference type="GO" id="GO:0005829">
    <property type="term" value="C:cytosol"/>
    <property type="evidence" value="ECO:0007669"/>
    <property type="project" value="TreeGrafter"/>
</dbReference>
<dbReference type="GO" id="GO:0004047">
    <property type="term" value="F:aminomethyltransferase activity"/>
    <property type="evidence" value="ECO:0007669"/>
    <property type="project" value="UniProtKB-UniRule"/>
</dbReference>
<dbReference type="RefSeq" id="WP_181339681.1">
    <property type="nucleotide sequence ID" value="NZ_JAAKDE010000012.1"/>
</dbReference>
<comment type="caution">
    <text evidence="11">The sequence shown here is derived from an EMBL/GenBank/DDBJ whole genome shotgun (WGS) entry which is preliminary data.</text>
</comment>
<evidence type="ECO:0000256" key="5">
    <source>
        <dbReference type="ARBA" id="ARBA00031395"/>
    </source>
</evidence>
<feature type="binding site" evidence="8">
    <location>
        <position position="199"/>
    </location>
    <ligand>
        <name>substrate</name>
    </ligand>
</feature>
<evidence type="ECO:0000256" key="8">
    <source>
        <dbReference type="PIRSR" id="PIRSR006487-1"/>
    </source>
</evidence>
<keyword evidence="12" id="KW-1185">Reference proteome</keyword>
<dbReference type="Proteomes" id="UP000657177">
    <property type="component" value="Unassembled WGS sequence"/>
</dbReference>
<dbReference type="PANTHER" id="PTHR43757">
    <property type="entry name" value="AMINOMETHYLTRANSFERASE"/>
    <property type="match status" value="1"/>
</dbReference>
<dbReference type="InterPro" id="IPR027266">
    <property type="entry name" value="TrmE/GcvT-like"/>
</dbReference>
<dbReference type="NCBIfam" id="NF001567">
    <property type="entry name" value="PRK00389.1"/>
    <property type="match status" value="1"/>
</dbReference>
<dbReference type="InterPro" id="IPR022903">
    <property type="entry name" value="GcvT_bac"/>
</dbReference>
<dbReference type="InterPro" id="IPR013977">
    <property type="entry name" value="GcvT_C"/>
</dbReference>
<dbReference type="NCBIfam" id="TIGR00528">
    <property type="entry name" value="gcvT"/>
    <property type="match status" value="1"/>
</dbReference>
<evidence type="ECO:0000259" key="9">
    <source>
        <dbReference type="Pfam" id="PF01571"/>
    </source>
</evidence>
<evidence type="ECO:0000256" key="2">
    <source>
        <dbReference type="ARBA" id="ARBA00012616"/>
    </source>
</evidence>
<comment type="function">
    <text evidence="7">The glycine cleavage system catalyzes the degradation of glycine.</text>
</comment>
<dbReference type="InterPro" id="IPR006223">
    <property type="entry name" value="GcvT"/>
</dbReference>
<dbReference type="Pfam" id="PF01571">
    <property type="entry name" value="GCV_T"/>
    <property type="match status" value="1"/>
</dbReference>
<evidence type="ECO:0000313" key="11">
    <source>
        <dbReference type="EMBL" id="MBA2133236.1"/>
    </source>
</evidence>
<evidence type="ECO:0000256" key="7">
    <source>
        <dbReference type="HAMAP-Rule" id="MF_00259"/>
    </source>
</evidence>
<feature type="domain" description="GCVT N-terminal" evidence="9">
    <location>
        <begin position="11"/>
        <end position="266"/>
    </location>
</feature>
<dbReference type="GO" id="GO:0005960">
    <property type="term" value="C:glycine cleavage complex"/>
    <property type="evidence" value="ECO:0007669"/>
    <property type="project" value="InterPro"/>
</dbReference>
<dbReference type="Gene3D" id="4.10.1250.10">
    <property type="entry name" value="Aminomethyltransferase fragment"/>
    <property type="match status" value="1"/>
</dbReference>
<keyword evidence="4 7" id="KW-0808">Transferase</keyword>
<dbReference type="GO" id="GO:0008483">
    <property type="term" value="F:transaminase activity"/>
    <property type="evidence" value="ECO:0007669"/>
    <property type="project" value="UniProtKB-KW"/>
</dbReference>
<sequence length="365" mass="40284">MAPSPEKKTPLYESCLQAGARFTEFAGWQMPLQFAGILQEVHAVRNHAGLFDVSHMGELLVAGPEALSFLDRMLTNNVATVDSGQVIYTFLCNPEGGTIDDLLVYRIGQQEFLLVVNAINTETVFSFLQSQATGYEIELRDYSPLFALLALQGPAAAAILTRLFPDVLPLKTYRFKKLLWQNEELIISRTGYTGEDGFEIFIPPTLAATLWADLLRAGEKDGLVPAGLGARDLLRLEAGLPLYGHELSTTISPVQAGLERFIAWEKPDFCGRSPLLREKNDPNTPRRIGLIADRSAIPRPGMTVYWDQQPIGQITSGSYSPTLEKALGMALVHPVPPPGTPLSLAMRGTFRPAECVQLPFYKRKR</sequence>
<dbReference type="InterPro" id="IPR028896">
    <property type="entry name" value="GcvT/YgfZ/DmdA"/>
</dbReference>
<dbReference type="InterPro" id="IPR029043">
    <property type="entry name" value="GcvT/YgfZ_C"/>
</dbReference>
<dbReference type="SUPFAM" id="SSF101790">
    <property type="entry name" value="Aminomethyltransferase beta-barrel domain"/>
    <property type="match status" value="1"/>
</dbReference>
<accession>A0A8J6HSB7</accession>
<evidence type="ECO:0000256" key="3">
    <source>
        <dbReference type="ARBA" id="ARBA00022576"/>
    </source>
</evidence>
<dbReference type="Gene3D" id="2.40.30.110">
    <property type="entry name" value="Aminomethyltransferase beta-barrel domains"/>
    <property type="match status" value="1"/>
</dbReference>
<dbReference type="PANTHER" id="PTHR43757:SF2">
    <property type="entry name" value="AMINOMETHYLTRANSFERASE, MITOCHONDRIAL"/>
    <property type="match status" value="1"/>
</dbReference>
<dbReference type="Gene3D" id="3.30.1360.120">
    <property type="entry name" value="Probable tRNA modification gtpase trme, domain 1"/>
    <property type="match status" value="1"/>
</dbReference>
<dbReference type="SUPFAM" id="SSF103025">
    <property type="entry name" value="Folate-binding domain"/>
    <property type="match status" value="1"/>
</dbReference>
<evidence type="ECO:0000313" key="12">
    <source>
        <dbReference type="Proteomes" id="UP000657177"/>
    </source>
</evidence>
<organism evidence="11 12">
    <name type="scientific">Capillibacterium thermochitinicola</name>
    <dbReference type="NCBI Taxonomy" id="2699427"/>
    <lineage>
        <taxon>Bacteria</taxon>
        <taxon>Bacillati</taxon>
        <taxon>Bacillota</taxon>
        <taxon>Capillibacterium</taxon>
    </lineage>
</organism>
<dbReference type="FunFam" id="4.10.1250.10:FF:000001">
    <property type="entry name" value="Aminomethyltransferase"/>
    <property type="match status" value="1"/>
</dbReference>
<keyword evidence="3 7" id="KW-0032">Aminotransferase</keyword>
<comment type="subunit">
    <text evidence="7">The glycine cleavage system is composed of four proteins: P, T, L and H.</text>
</comment>
<dbReference type="EC" id="2.1.2.10" evidence="2 7"/>
<proteinExistence type="inferred from homology"/>
<evidence type="ECO:0000256" key="6">
    <source>
        <dbReference type="ARBA" id="ARBA00047665"/>
    </source>
</evidence>
<comment type="catalytic activity">
    <reaction evidence="6 7">
        <text>N(6)-[(R)-S(8)-aminomethyldihydrolipoyl]-L-lysyl-[protein] + (6S)-5,6,7,8-tetrahydrofolate = N(6)-[(R)-dihydrolipoyl]-L-lysyl-[protein] + (6R)-5,10-methylene-5,6,7,8-tetrahydrofolate + NH4(+)</text>
        <dbReference type="Rhea" id="RHEA:16945"/>
        <dbReference type="Rhea" id="RHEA-COMP:10475"/>
        <dbReference type="Rhea" id="RHEA-COMP:10492"/>
        <dbReference type="ChEBI" id="CHEBI:15636"/>
        <dbReference type="ChEBI" id="CHEBI:28938"/>
        <dbReference type="ChEBI" id="CHEBI:57453"/>
        <dbReference type="ChEBI" id="CHEBI:83100"/>
        <dbReference type="ChEBI" id="CHEBI:83143"/>
        <dbReference type="EC" id="2.1.2.10"/>
    </reaction>
</comment>
<feature type="domain" description="Aminomethyltransferase C-terminal" evidence="10">
    <location>
        <begin position="286"/>
        <end position="362"/>
    </location>
</feature>
<evidence type="ECO:0000256" key="1">
    <source>
        <dbReference type="ARBA" id="ARBA00008609"/>
    </source>
</evidence>
<reference evidence="11" key="1">
    <citation type="submission" date="2020-06" db="EMBL/GenBank/DDBJ databases">
        <title>Novel chitinolytic bacterium.</title>
        <authorList>
            <person name="Ungkulpasvich U."/>
            <person name="Kosugi A."/>
            <person name="Uke A."/>
        </authorList>
    </citation>
    <scope>NUCLEOTIDE SEQUENCE</scope>
    <source>
        <strain evidence="11">UUS1-1</strain>
    </source>
</reference>
<dbReference type="GO" id="GO:0019464">
    <property type="term" value="P:glycine decarboxylation via glycine cleavage system"/>
    <property type="evidence" value="ECO:0007669"/>
    <property type="project" value="UniProtKB-UniRule"/>
</dbReference>
<dbReference type="InterPro" id="IPR006222">
    <property type="entry name" value="GCVT_N"/>
</dbReference>
<dbReference type="Pfam" id="PF08669">
    <property type="entry name" value="GCV_T_C"/>
    <property type="match status" value="1"/>
</dbReference>
<dbReference type="AlphaFoldDB" id="A0A8J6HSB7"/>
<dbReference type="PIRSF" id="PIRSF006487">
    <property type="entry name" value="GcvT"/>
    <property type="match status" value="1"/>
</dbReference>
<dbReference type="FunFam" id="3.30.70.1400:FF:000001">
    <property type="entry name" value="Aminomethyltransferase"/>
    <property type="match status" value="1"/>
</dbReference>